<dbReference type="Proteomes" id="UP001150062">
    <property type="component" value="Unassembled WGS sequence"/>
</dbReference>
<gene>
    <name evidence="1" type="ORF">M0813_03576</name>
</gene>
<sequence length="175" mass="20685">MSQNSTQVKEMFELWTRCTLVIIDHDDKEYTYRKKEEVKKQPKEDLGNFFLEKNEPEKEWFILTAYNPFGIDRSEEINEKANKKLKTVLLELNYESIYDSYGSDPEVSYKEYGFAVECLKSNNLLEKILAIGSQFSQIAIYKIEIQNNKVFNQILLTGIKNYKIKLLPYEVIQIK</sequence>
<dbReference type="InterPro" id="IPR021710">
    <property type="entry name" value="DUF3293"/>
</dbReference>
<name>A0ABQ8XTF9_9EUKA</name>
<accession>A0ABQ8XTF9</accession>
<dbReference type="EMBL" id="JAOAOG010000257">
    <property type="protein sequence ID" value="KAJ6235430.1"/>
    <property type="molecule type" value="Genomic_DNA"/>
</dbReference>
<dbReference type="Pfam" id="PF11697">
    <property type="entry name" value="DUF3293"/>
    <property type="match status" value="1"/>
</dbReference>
<protein>
    <recommendedName>
        <fullName evidence="3">DUF3293 domain-containing protein</fullName>
    </recommendedName>
</protein>
<reference evidence="1" key="1">
    <citation type="submission" date="2022-08" db="EMBL/GenBank/DDBJ databases">
        <title>Novel sulfate-reducing endosymbionts in the free-living metamonad Anaeramoeba.</title>
        <authorList>
            <person name="Jerlstrom-Hultqvist J."/>
            <person name="Cepicka I."/>
            <person name="Gallot-Lavallee L."/>
            <person name="Salas-Leiva D."/>
            <person name="Curtis B.A."/>
            <person name="Zahonova K."/>
            <person name="Pipaliya S."/>
            <person name="Dacks J."/>
            <person name="Roger A.J."/>
        </authorList>
    </citation>
    <scope>NUCLEOTIDE SEQUENCE</scope>
    <source>
        <strain evidence="1">Schooner1</strain>
    </source>
</reference>
<organism evidence="1 2">
    <name type="scientific">Anaeramoeba flamelloides</name>
    <dbReference type="NCBI Taxonomy" id="1746091"/>
    <lineage>
        <taxon>Eukaryota</taxon>
        <taxon>Metamonada</taxon>
        <taxon>Anaeramoebidae</taxon>
        <taxon>Anaeramoeba</taxon>
    </lineage>
</organism>
<comment type="caution">
    <text evidence="1">The sequence shown here is derived from an EMBL/GenBank/DDBJ whole genome shotgun (WGS) entry which is preliminary data.</text>
</comment>
<evidence type="ECO:0000313" key="2">
    <source>
        <dbReference type="Proteomes" id="UP001150062"/>
    </source>
</evidence>
<evidence type="ECO:0000313" key="1">
    <source>
        <dbReference type="EMBL" id="KAJ6235430.1"/>
    </source>
</evidence>
<evidence type="ECO:0008006" key="3">
    <source>
        <dbReference type="Google" id="ProtNLM"/>
    </source>
</evidence>
<proteinExistence type="predicted"/>
<keyword evidence="2" id="KW-1185">Reference proteome</keyword>